<evidence type="ECO:0000256" key="3">
    <source>
        <dbReference type="ARBA" id="ARBA00022723"/>
    </source>
</evidence>
<dbReference type="Gene3D" id="1.20.120.10">
    <property type="entry name" value="Cytochrome c/b562"/>
    <property type="match status" value="1"/>
</dbReference>
<dbReference type="Proteomes" id="UP001200557">
    <property type="component" value="Unassembled WGS sequence"/>
</dbReference>
<evidence type="ECO:0000313" key="8">
    <source>
        <dbReference type="Proteomes" id="UP001200557"/>
    </source>
</evidence>
<keyword evidence="8" id="KW-1185">Reference proteome</keyword>
<evidence type="ECO:0000256" key="2">
    <source>
        <dbReference type="ARBA" id="ARBA00022617"/>
    </source>
</evidence>
<evidence type="ECO:0000256" key="1">
    <source>
        <dbReference type="ARBA" id="ARBA00022448"/>
    </source>
</evidence>
<accession>A0ABS9CU10</accession>
<protein>
    <submittedName>
        <fullName evidence="7">Cytochrome c</fullName>
    </submittedName>
</protein>
<name>A0ABS9CU10_9RHOB</name>
<keyword evidence="5" id="KW-0408">Iron</keyword>
<gene>
    <name evidence="7" type="ORF">L0664_06565</name>
</gene>
<keyword evidence="3" id="KW-0479">Metal-binding</keyword>
<organism evidence="7 8">
    <name type="scientific">Octadecabacter dasysiphoniae</name>
    <dbReference type="NCBI Taxonomy" id="2909341"/>
    <lineage>
        <taxon>Bacteria</taxon>
        <taxon>Pseudomonadati</taxon>
        <taxon>Pseudomonadota</taxon>
        <taxon>Alphaproteobacteria</taxon>
        <taxon>Rhodobacterales</taxon>
        <taxon>Roseobacteraceae</taxon>
        <taxon>Octadecabacter</taxon>
    </lineage>
</organism>
<evidence type="ECO:0000313" key="7">
    <source>
        <dbReference type="EMBL" id="MCF2870724.1"/>
    </source>
</evidence>
<evidence type="ECO:0000256" key="5">
    <source>
        <dbReference type="ARBA" id="ARBA00023004"/>
    </source>
</evidence>
<dbReference type="PROSITE" id="PS51009">
    <property type="entry name" value="CYTCII"/>
    <property type="match status" value="1"/>
</dbReference>
<dbReference type="InterPro" id="IPR015984">
    <property type="entry name" value="Cyt_c_prime_subgr"/>
</dbReference>
<dbReference type="PIRSF" id="PIRSF000027">
    <property type="entry name" value="Cytc_c_prime"/>
    <property type="match status" value="1"/>
</dbReference>
<evidence type="ECO:0000256" key="4">
    <source>
        <dbReference type="ARBA" id="ARBA00022982"/>
    </source>
</evidence>
<dbReference type="InterPro" id="IPR002321">
    <property type="entry name" value="Cyt_c_II"/>
</dbReference>
<dbReference type="EMBL" id="JAKGAQ010000001">
    <property type="protein sequence ID" value="MCF2870724.1"/>
    <property type="molecule type" value="Genomic_DNA"/>
</dbReference>
<keyword evidence="6" id="KW-0732">Signal</keyword>
<dbReference type="PRINTS" id="PR00608">
    <property type="entry name" value="CYTCHROMECII"/>
</dbReference>
<dbReference type="Pfam" id="PF01322">
    <property type="entry name" value="Cytochrom_C_2"/>
    <property type="match status" value="1"/>
</dbReference>
<dbReference type="SUPFAM" id="SSF47175">
    <property type="entry name" value="Cytochromes"/>
    <property type="match status" value="1"/>
</dbReference>
<keyword evidence="1" id="KW-0813">Transport</keyword>
<dbReference type="InterPro" id="IPR012127">
    <property type="entry name" value="Cyt_c_prime"/>
</dbReference>
<evidence type="ECO:0000256" key="6">
    <source>
        <dbReference type="SAM" id="SignalP"/>
    </source>
</evidence>
<reference evidence="7 8" key="1">
    <citation type="submission" date="2022-01" db="EMBL/GenBank/DDBJ databases">
        <title>Octadecabacter sp. nov., isolated from a marine alga.</title>
        <authorList>
            <person name="Jin M.S."/>
            <person name="Kim H.M."/>
            <person name="Han D.M."/>
            <person name="Jung J.J."/>
            <person name="Jeon C.O."/>
        </authorList>
    </citation>
    <scope>NUCLEOTIDE SEQUENCE [LARGE SCALE GENOMIC DNA]</scope>
    <source>
        <strain evidence="7 8">G9-8</strain>
    </source>
</reference>
<feature type="signal peptide" evidence="6">
    <location>
        <begin position="1"/>
        <end position="21"/>
    </location>
</feature>
<keyword evidence="4" id="KW-0249">Electron transport</keyword>
<feature type="chain" id="PRO_5045325763" evidence="6">
    <location>
        <begin position="22"/>
        <end position="148"/>
    </location>
</feature>
<dbReference type="InterPro" id="IPR010980">
    <property type="entry name" value="Cyt_c/b562"/>
</dbReference>
<keyword evidence="2" id="KW-0349">Heme</keyword>
<sequence length="148" mass="15435">MKSLILLAGVATVAVGTMAFAQDDVDPAVTARQAHMQLYAHNIGILGGMAQAKIDYDAELAQIAANNLAAVAALDETTYWIEGTAEGTKALPAIWENMDDFMAKQDGMTNAAAAMADVAGTDLASLQGAMGDLGGACSACHREYRQRN</sequence>
<proteinExistence type="predicted"/>
<dbReference type="RefSeq" id="WP_235224818.1">
    <property type="nucleotide sequence ID" value="NZ_JAKGAQ010000001.1"/>
</dbReference>
<comment type="caution">
    <text evidence="7">The sequence shown here is derived from an EMBL/GenBank/DDBJ whole genome shotgun (WGS) entry which is preliminary data.</text>
</comment>